<accession>A0A7R8WGS2</accession>
<sequence length="293" mass="33042">MITAKVVQYASSRGTNRPGSHNPRVECSSGSIAQVGPPGVLTAWVENFYIPRVSVDANRSLGSDRETPSTTLRCRCWIFADSLAEVAAMDTELTPLAKEVLAKTVYFECQGEPFPMGYIAGTQIPCPSAGPNPSTDSNSLIRILHLTRILFLSCLKVLQVIHVLRNRVRANIRRWGGNTVEGVCLLSGQFDCWKSVQLTPDEMEEKWTDEALRNEDIRERTKCTIEDKILYEKVCELIPKAWTQEDITLHRCTHFNNPSKHNRGWFLMPRVGLHIPGTHHAFYREPSPDIESH</sequence>
<gene>
    <name evidence="1" type="ORF">CTOB1V02_LOCUS6504</name>
</gene>
<name>A0A7R8WGS2_9CRUS</name>
<protein>
    <submittedName>
        <fullName evidence="1">Uncharacterized protein</fullName>
    </submittedName>
</protein>
<dbReference type="InterPro" id="IPR042047">
    <property type="entry name" value="SleB_dom1"/>
</dbReference>
<evidence type="ECO:0000313" key="1">
    <source>
        <dbReference type="EMBL" id="CAD7228624.1"/>
    </source>
</evidence>
<dbReference type="AlphaFoldDB" id="A0A7R8WGS2"/>
<proteinExistence type="predicted"/>
<organism evidence="1">
    <name type="scientific">Cyprideis torosa</name>
    <dbReference type="NCBI Taxonomy" id="163714"/>
    <lineage>
        <taxon>Eukaryota</taxon>
        <taxon>Metazoa</taxon>
        <taxon>Ecdysozoa</taxon>
        <taxon>Arthropoda</taxon>
        <taxon>Crustacea</taxon>
        <taxon>Oligostraca</taxon>
        <taxon>Ostracoda</taxon>
        <taxon>Podocopa</taxon>
        <taxon>Podocopida</taxon>
        <taxon>Cytherocopina</taxon>
        <taxon>Cytheroidea</taxon>
        <taxon>Cytherideidae</taxon>
        <taxon>Cyprideis</taxon>
    </lineage>
</organism>
<reference evidence="1" key="1">
    <citation type="submission" date="2020-11" db="EMBL/GenBank/DDBJ databases">
        <authorList>
            <person name="Tran Van P."/>
        </authorList>
    </citation>
    <scope>NUCLEOTIDE SEQUENCE</scope>
</reference>
<dbReference type="Gene3D" id="1.10.10.2520">
    <property type="entry name" value="Cell wall hydrolase SleB, domain 1"/>
    <property type="match status" value="1"/>
</dbReference>
<dbReference type="OrthoDB" id="9983162at2759"/>
<dbReference type="EMBL" id="OB661621">
    <property type="protein sequence ID" value="CAD7228624.1"/>
    <property type="molecule type" value="Genomic_DNA"/>
</dbReference>